<keyword evidence="6" id="KW-0472">Membrane</keyword>
<dbReference type="InterPro" id="IPR016032">
    <property type="entry name" value="Sig_transdc_resp-reg_C-effctor"/>
</dbReference>
<dbReference type="Pfam" id="PF00196">
    <property type="entry name" value="GerE"/>
    <property type="match status" value="1"/>
</dbReference>
<dbReference type="InterPro" id="IPR036890">
    <property type="entry name" value="HATPase_C_sf"/>
</dbReference>
<dbReference type="Gene3D" id="3.40.50.2300">
    <property type="match status" value="1"/>
</dbReference>
<keyword evidence="6" id="KW-0812">Transmembrane</keyword>
<evidence type="ECO:0000256" key="3">
    <source>
        <dbReference type="ARBA" id="ARBA00023125"/>
    </source>
</evidence>
<feature type="transmembrane region" description="Helical" evidence="6">
    <location>
        <begin position="52"/>
        <end position="69"/>
    </location>
</feature>
<evidence type="ECO:0000256" key="2">
    <source>
        <dbReference type="ARBA" id="ARBA00023015"/>
    </source>
</evidence>
<dbReference type="PANTHER" id="PTHR43214">
    <property type="entry name" value="TWO-COMPONENT RESPONSE REGULATOR"/>
    <property type="match status" value="1"/>
</dbReference>
<sequence>MIQWLIRHCFTNLELESQKNRLLLFMLVPLFLFAELDITMNIPFTDPINLQFLFYYLILFGGSFAFIFIPAAEKAYKYIVISGMLLFSMYELWLFQDYPVIYQIMYINLGLALIYLNGYLIMYTGIATAALTAVGFIFWQNVFFPNIDENLINVPIILILQMTVVLWGVTKIGVRFKDYIDHNQTMKQLLQENEQQLQLIHEKNKSLAEYAKQIEHFAVLEERNRLARELHDTMGHTLTSMIAGLELMKHTKDPQDEKGINKIDSLLHTARDGLEEVRNHVRIVSKTEPDEELSVSIRRLASEFAENAGIDVQFQIEGKPQELSPQHRLTLLRCTQETLTNALRHGKADRIRIRLRYEADEVLLDIENNGESTDTIVYGFGLQAMQTRIKELNGTMYVSPGLERGITVMCRVPLKTLVTEASIRVLLVEDQELIAESFHILLDMEPGLQVIGIAKNGQEALERCEEDLPDVILMDIHMPIMKGTEATRIIKERWPQVKIVILTTFQDVENAAEAISYGAEGYLLKSVQPKHLAETMRIVYAGGTLISMETAKLLVNERKTAVPTMDSVHLQAIEVPSEITDKHYDASTDNLSDREIEILRYLAEGLKYKEIATRMHYSEGTVKNYVSVIYTKLSVENRMQAVKKAQESKAI</sequence>
<dbReference type="SUPFAM" id="SSF46894">
    <property type="entry name" value="C-terminal effector domain of the bipartite response regulators"/>
    <property type="match status" value="1"/>
</dbReference>
<dbReference type="Pfam" id="PF00072">
    <property type="entry name" value="Response_reg"/>
    <property type="match status" value="1"/>
</dbReference>
<dbReference type="InterPro" id="IPR000792">
    <property type="entry name" value="Tscrpt_reg_LuxR_C"/>
</dbReference>
<dbReference type="CDD" id="cd06170">
    <property type="entry name" value="LuxR_C_like"/>
    <property type="match status" value="1"/>
</dbReference>
<evidence type="ECO:0000256" key="1">
    <source>
        <dbReference type="ARBA" id="ARBA00022553"/>
    </source>
</evidence>
<dbReference type="InterPro" id="IPR039420">
    <property type="entry name" value="WalR-like"/>
</dbReference>
<dbReference type="Pfam" id="PF13295">
    <property type="entry name" value="DUF4077"/>
    <property type="match status" value="1"/>
</dbReference>
<evidence type="ECO:0000313" key="9">
    <source>
        <dbReference type="EMBL" id="MFC5527896.1"/>
    </source>
</evidence>
<evidence type="ECO:0000256" key="5">
    <source>
        <dbReference type="PROSITE-ProRule" id="PRU00169"/>
    </source>
</evidence>
<organism evidence="9 10">
    <name type="scientific">Cohnella yongneupensis</name>
    <dbReference type="NCBI Taxonomy" id="425006"/>
    <lineage>
        <taxon>Bacteria</taxon>
        <taxon>Bacillati</taxon>
        <taxon>Bacillota</taxon>
        <taxon>Bacilli</taxon>
        <taxon>Bacillales</taxon>
        <taxon>Paenibacillaceae</taxon>
        <taxon>Cohnella</taxon>
    </lineage>
</organism>
<dbReference type="Proteomes" id="UP001596108">
    <property type="component" value="Unassembled WGS sequence"/>
</dbReference>
<dbReference type="PRINTS" id="PR00038">
    <property type="entry name" value="HTHLUXR"/>
</dbReference>
<proteinExistence type="predicted"/>
<dbReference type="SUPFAM" id="SSF55874">
    <property type="entry name" value="ATPase domain of HSP90 chaperone/DNA topoisomerase II/histidine kinase"/>
    <property type="match status" value="1"/>
</dbReference>
<evidence type="ECO:0000259" key="8">
    <source>
        <dbReference type="PROSITE" id="PS50110"/>
    </source>
</evidence>
<dbReference type="SMART" id="SM00421">
    <property type="entry name" value="HTH_LUXR"/>
    <property type="match status" value="1"/>
</dbReference>
<keyword evidence="10" id="KW-1185">Reference proteome</keyword>
<keyword evidence="1 5" id="KW-0597">Phosphoprotein</keyword>
<evidence type="ECO:0000256" key="6">
    <source>
        <dbReference type="SAM" id="Phobius"/>
    </source>
</evidence>
<dbReference type="Pfam" id="PF07730">
    <property type="entry name" value="HisKA_3"/>
    <property type="match status" value="1"/>
</dbReference>
<dbReference type="PANTHER" id="PTHR43214:SF24">
    <property type="entry name" value="TRANSCRIPTIONAL REGULATORY PROTEIN NARL-RELATED"/>
    <property type="match status" value="1"/>
</dbReference>
<protein>
    <submittedName>
        <fullName evidence="9">DUF4077 domain-containing protein</fullName>
    </submittedName>
</protein>
<keyword evidence="2" id="KW-0805">Transcription regulation</keyword>
<dbReference type="Pfam" id="PF02518">
    <property type="entry name" value="HATPase_c"/>
    <property type="match status" value="1"/>
</dbReference>
<dbReference type="InterPro" id="IPR001789">
    <property type="entry name" value="Sig_transdc_resp-reg_receiver"/>
</dbReference>
<dbReference type="Gene3D" id="3.30.565.10">
    <property type="entry name" value="Histidine kinase-like ATPase, C-terminal domain"/>
    <property type="match status" value="1"/>
</dbReference>
<dbReference type="InterPro" id="IPR011006">
    <property type="entry name" value="CheY-like_superfamily"/>
</dbReference>
<dbReference type="PROSITE" id="PS50110">
    <property type="entry name" value="RESPONSE_REGULATORY"/>
    <property type="match status" value="1"/>
</dbReference>
<evidence type="ECO:0000313" key="10">
    <source>
        <dbReference type="Proteomes" id="UP001596108"/>
    </source>
</evidence>
<reference evidence="10" key="1">
    <citation type="journal article" date="2019" name="Int. J. Syst. Evol. Microbiol.">
        <title>The Global Catalogue of Microorganisms (GCM) 10K type strain sequencing project: providing services to taxonomists for standard genome sequencing and annotation.</title>
        <authorList>
            <consortium name="The Broad Institute Genomics Platform"/>
            <consortium name="The Broad Institute Genome Sequencing Center for Infectious Disease"/>
            <person name="Wu L."/>
            <person name="Ma J."/>
        </authorList>
    </citation>
    <scope>NUCLEOTIDE SEQUENCE [LARGE SCALE GENOMIC DNA]</scope>
    <source>
        <strain evidence="10">CGMCC 1.18578</strain>
    </source>
</reference>
<dbReference type="SMART" id="SM00448">
    <property type="entry name" value="REC"/>
    <property type="match status" value="1"/>
</dbReference>
<feature type="transmembrane region" description="Helical" evidence="6">
    <location>
        <begin position="22"/>
        <end position="40"/>
    </location>
</feature>
<dbReference type="Gene3D" id="1.20.5.1930">
    <property type="match status" value="1"/>
</dbReference>
<dbReference type="EMBL" id="JBHSNC010000001">
    <property type="protein sequence ID" value="MFC5527896.1"/>
    <property type="molecule type" value="Genomic_DNA"/>
</dbReference>
<dbReference type="CDD" id="cd16917">
    <property type="entry name" value="HATPase_UhpB-NarQ-NarX-like"/>
    <property type="match status" value="1"/>
</dbReference>
<keyword evidence="6" id="KW-1133">Transmembrane helix</keyword>
<feature type="transmembrane region" description="Helical" evidence="6">
    <location>
        <begin position="106"/>
        <end position="139"/>
    </location>
</feature>
<feature type="transmembrane region" description="Helical" evidence="6">
    <location>
        <begin position="151"/>
        <end position="169"/>
    </location>
</feature>
<evidence type="ECO:0000259" key="7">
    <source>
        <dbReference type="PROSITE" id="PS50043"/>
    </source>
</evidence>
<keyword evidence="4" id="KW-0804">Transcription</keyword>
<feature type="transmembrane region" description="Helical" evidence="6">
    <location>
        <begin position="75"/>
        <end position="94"/>
    </location>
</feature>
<evidence type="ECO:0000256" key="4">
    <source>
        <dbReference type="ARBA" id="ARBA00023163"/>
    </source>
</evidence>
<dbReference type="CDD" id="cd17535">
    <property type="entry name" value="REC_NarL-like"/>
    <property type="match status" value="1"/>
</dbReference>
<dbReference type="PROSITE" id="PS50043">
    <property type="entry name" value="HTH_LUXR_2"/>
    <property type="match status" value="1"/>
</dbReference>
<name>A0ABW0QSB2_9BACL</name>
<keyword evidence="3" id="KW-0238">DNA-binding</keyword>
<gene>
    <name evidence="9" type="ORF">ACFPQ4_00260</name>
</gene>
<accession>A0ABW0QSB2</accession>
<feature type="domain" description="HTH luxR-type" evidence="7">
    <location>
        <begin position="584"/>
        <end position="649"/>
    </location>
</feature>
<dbReference type="SUPFAM" id="SSF52172">
    <property type="entry name" value="CheY-like"/>
    <property type="match status" value="1"/>
</dbReference>
<feature type="domain" description="Response regulatory" evidence="8">
    <location>
        <begin position="424"/>
        <end position="540"/>
    </location>
</feature>
<dbReference type="InterPro" id="IPR003594">
    <property type="entry name" value="HATPase_dom"/>
</dbReference>
<feature type="modified residue" description="4-aspartylphosphate" evidence="5">
    <location>
        <position position="475"/>
    </location>
</feature>
<dbReference type="InterPro" id="IPR058245">
    <property type="entry name" value="NreC/VraR/RcsB-like_REC"/>
</dbReference>
<comment type="caution">
    <text evidence="9">The sequence shown here is derived from an EMBL/GenBank/DDBJ whole genome shotgun (WGS) entry which is preliminary data.</text>
</comment>
<dbReference type="RefSeq" id="WP_378109703.1">
    <property type="nucleotide sequence ID" value="NZ_JBHSNC010000001.1"/>
</dbReference>
<dbReference type="InterPro" id="IPR025278">
    <property type="entry name" value="DUF4077"/>
</dbReference>
<dbReference type="InterPro" id="IPR011712">
    <property type="entry name" value="Sig_transdc_His_kin_sub3_dim/P"/>
</dbReference>